<protein>
    <submittedName>
        <fullName evidence="1">Uncharacterized protein</fullName>
    </submittedName>
</protein>
<name>A0ABT1N938_9GAMM</name>
<proteinExistence type="predicted"/>
<reference evidence="1 2" key="1">
    <citation type="submission" date="2022-07" db="EMBL/GenBank/DDBJ databases">
        <title>Photobacterium pectinilyticum sp. nov., a marine bacterium isolated from surface seawater of Qingdao offshore.</title>
        <authorList>
            <person name="Wang X."/>
        </authorList>
    </citation>
    <scope>NUCLEOTIDE SEQUENCE [LARGE SCALE GENOMIC DNA]</scope>
    <source>
        <strain evidence="1 2">ZSDE20</strain>
    </source>
</reference>
<sequence>MMFEKYHNQIELHLDLMIGSFNTPRVLNELSQDDDFHINLRLIALTINSIVGRHYHLHDELFQACPEVDSDTDLRFLMLELFDLLDKNVNYDSLMRNHSSFTRFIRTPFCIMDLNIKNGAIKSLRSIWIE</sequence>
<dbReference type="RefSeq" id="WP_255045367.1">
    <property type="nucleotide sequence ID" value="NZ_JANEYT010000130.1"/>
</dbReference>
<accession>A0ABT1N938</accession>
<comment type="caution">
    <text evidence="1">The sequence shown here is derived from an EMBL/GenBank/DDBJ whole genome shotgun (WGS) entry which is preliminary data.</text>
</comment>
<gene>
    <name evidence="1" type="ORF">NHN17_24800</name>
</gene>
<keyword evidence="2" id="KW-1185">Reference proteome</keyword>
<dbReference type="EMBL" id="JANEYT010000130">
    <property type="protein sequence ID" value="MCQ1061255.1"/>
    <property type="molecule type" value="Genomic_DNA"/>
</dbReference>
<dbReference type="Proteomes" id="UP001524460">
    <property type="component" value="Unassembled WGS sequence"/>
</dbReference>
<evidence type="ECO:0000313" key="1">
    <source>
        <dbReference type="EMBL" id="MCQ1061255.1"/>
    </source>
</evidence>
<organism evidence="1 2">
    <name type="scientific">Photobacterium pectinilyticum</name>
    <dbReference type="NCBI Taxonomy" id="2906793"/>
    <lineage>
        <taxon>Bacteria</taxon>
        <taxon>Pseudomonadati</taxon>
        <taxon>Pseudomonadota</taxon>
        <taxon>Gammaproteobacteria</taxon>
        <taxon>Vibrionales</taxon>
        <taxon>Vibrionaceae</taxon>
        <taxon>Photobacterium</taxon>
    </lineage>
</organism>
<evidence type="ECO:0000313" key="2">
    <source>
        <dbReference type="Proteomes" id="UP001524460"/>
    </source>
</evidence>